<accession>A0ABQ6A0Z8</accession>
<sequence length="192" mass="21129">MRALTAARTPLSAVVGLCIVSLSFHIAIVATNHVHLTLALGFGELFKLGLITFSALTHWGLYGSLLLTFALTLRPGREALITGMARRLQGDVSGELALYTRRVTFAWCCFFAAQLTMSITLFCFAPLVVWSVFVNILDIPLVVAMFAAEYMCRLRCLRNPPRHSLAMILDMVANSRRDVGTWPALSDAARPD</sequence>
<keyword evidence="1" id="KW-0812">Transmembrane</keyword>
<feature type="transmembrane region" description="Helical" evidence="1">
    <location>
        <begin position="50"/>
        <end position="73"/>
    </location>
</feature>
<keyword evidence="1" id="KW-1133">Transmembrane helix</keyword>
<evidence type="ECO:0000313" key="2">
    <source>
        <dbReference type="EMBL" id="GLR66114.1"/>
    </source>
</evidence>
<dbReference type="RefSeq" id="WP_284256712.1">
    <property type="nucleotide sequence ID" value="NZ_BSOS01000009.1"/>
</dbReference>
<keyword evidence="1" id="KW-0472">Membrane</keyword>
<protein>
    <recommendedName>
        <fullName evidence="4">Transmembrane protein</fullName>
    </recommendedName>
</protein>
<proteinExistence type="predicted"/>
<reference evidence="3" key="1">
    <citation type="journal article" date="2019" name="Int. J. Syst. Evol. Microbiol.">
        <title>The Global Catalogue of Microorganisms (GCM) 10K type strain sequencing project: providing services to taxonomists for standard genome sequencing and annotation.</title>
        <authorList>
            <consortium name="The Broad Institute Genomics Platform"/>
            <consortium name="The Broad Institute Genome Sequencing Center for Infectious Disease"/>
            <person name="Wu L."/>
            <person name="Ma J."/>
        </authorList>
    </citation>
    <scope>NUCLEOTIDE SEQUENCE [LARGE SCALE GENOMIC DNA]</scope>
    <source>
        <strain evidence="3">NBRC 112502</strain>
    </source>
</reference>
<dbReference type="Proteomes" id="UP001156641">
    <property type="component" value="Unassembled WGS sequence"/>
</dbReference>
<organism evidence="2 3">
    <name type="scientific">Acidocella aquatica</name>
    <dbReference type="NCBI Taxonomy" id="1922313"/>
    <lineage>
        <taxon>Bacteria</taxon>
        <taxon>Pseudomonadati</taxon>
        <taxon>Pseudomonadota</taxon>
        <taxon>Alphaproteobacteria</taxon>
        <taxon>Acetobacterales</taxon>
        <taxon>Acidocellaceae</taxon>
        <taxon>Acidocella</taxon>
    </lineage>
</organism>
<feature type="transmembrane region" description="Helical" evidence="1">
    <location>
        <begin position="105"/>
        <end position="127"/>
    </location>
</feature>
<feature type="transmembrane region" description="Helical" evidence="1">
    <location>
        <begin position="12"/>
        <end position="30"/>
    </location>
</feature>
<comment type="caution">
    <text evidence="2">The sequence shown here is derived from an EMBL/GenBank/DDBJ whole genome shotgun (WGS) entry which is preliminary data.</text>
</comment>
<feature type="transmembrane region" description="Helical" evidence="1">
    <location>
        <begin position="133"/>
        <end position="152"/>
    </location>
</feature>
<name>A0ABQ6A0Z8_9PROT</name>
<keyword evidence="3" id="KW-1185">Reference proteome</keyword>
<evidence type="ECO:0000256" key="1">
    <source>
        <dbReference type="SAM" id="Phobius"/>
    </source>
</evidence>
<gene>
    <name evidence="2" type="ORF">GCM10010909_07920</name>
</gene>
<evidence type="ECO:0008006" key="4">
    <source>
        <dbReference type="Google" id="ProtNLM"/>
    </source>
</evidence>
<dbReference type="EMBL" id="BSOS01000009">
    <property type="protein sequence ID" value="GLR66114.1"/>
    <property type="molecule type" value="Genomic_DNA"/>
</dbReference>
<evidence type="ECO:0000313" key="3">
    <source>
        <dbReference type="Proteomes" id="UP001156641"/>
    </source>
</evidence>